<keyword evidence="4" id="KW-0732">Signal</keyword>
<protein>
    <submittedName>
        <fullName evidence="6">Protease inhibitor protein</fullName>
    </submittedName>
</protein>
<dbReference type="Pfam" id="PF00050">
    <property type="entry name" value="Kazal_1"/>
    <property type="match status" value="2"/>
</dbReference>
<dbReference type="EMBL" id="CCYD01003055">
    <property type="protein sequence ID" value="CEG49465.1"/>
    <property type="molecule type" value="Genomic_DNA"/>
</dbReference>
<dbReference type="OrthoDB" id="192611at2759"/>
<organism evidence="6 7">
    <name type="scientific">Plasmopara halstedii</name>
    <name type="common">Downy mildew of sunflower</name>
    <dbReference type="NCBI Taxonomy" id="4781"/>
    <lineage>
        <taxon>Eukaryota</taxon>
        <taxon>Sar</taxon>
        <taxon>Stramenopiles</taxon>
        <taxon>Oomycota</taxon>
        <taxon>Peronosporomycetes</taxon>
        <taxon>Peronosporales</taxon>
        <taxon>Peronosporaceae</taxon>
        <taxon>Plasmopara</taxon>
    </lineage>
</organism>
<dbReference type="PANTHER" id="PTHR10913">
    <property type="entry name" value="FOLLISTATIN-RELATED"/>
    <property type="match status" value="1"/>
</dbReference>
<dbReference type="GO" id="GO:0005576">
    <property type="term" value="C:extracellular region"/>
    <property type="evidence" value="ECO:0007669"/>
    <property type="project" value="TreeGrafter"/>
</dbReference>
<accession>A0A0P1B4P5</accession>
<feature type="domain" description="Kazal-like" evidence="5">
    <location>
        <begin position="192"/>
        <end position="243"/>
    </location>
</feature>
<name>A0A0P1B4P5_PLAHL</name>
<feature type="signal peptide" evidence="4">
    <location>
        <begin position="1"/>
        <end position="17"/>
    </location>
</feature>
<dbReference type="SUPFAM" id="SSF100895">
    <property type="entry name" value="Kazal-type serine protease inhibitors"/>
    <property type="match status" value="4"/>
</dbReference>
<evidence type="ECO:0000259" key="5">
    <source>
        <dbReference type="PROSITE" id="PS51465"/>
    </source>
</evidence>
<dbReference type="InterPro" id="IPR050653">
    <property type="entry name" value="Prot_Inhib_GrowthFact_Antg"/>
</dbReference>
<sequence length="381" mass="41908">MLLKILAFGLVYNLATGQGPSLDEVVNDQLLRVGSDQAARVDCSQLFECKIVSYSPVCGSDGITYANYCVFAKKYCSLDQGADTLYIQSQGKCFSTSENDKYQDGRNFAPLDERSTLSQYDTLEVDTSSVFCSLTCQATSNPVCGTDGVTYTNDCHLLSTKCKHPHLEKRSDGACKRDHFDILEIDDTIYTDAAEEKCNSMCKRLYEPICGSDGVTYANLCLLEYAECRNPNIKVFGPGKCPIHMQIAHTTHNSESKNNNDVSCIPELCTDIYAPVCGSDGQTHENLCLFSNARCQYPNHELSIIHDGECNVDTQITCDTMTCPMFTECREKAEADSTIVAYCADVCSPDRCGELDECQLVDSDCFTAPCSPIAMCVPKTV</sequence>
<feature type="chain" id="PRO_5006059177" evidence="4">
    <location>
        <begin position="18"/>
        <end position="381"/>
    </location>
</feature>
<evidence type="ECO:0000313" key="7">
    <source>
        <dbReference type="Proteomes" id="UP000054928"/>
    </source>
</evidence>
<dbReference type="PANTHER" id="PTHR10913:SF45">
    <property type="entry name" value="FOLLISTATIN, ISOFORM A-RELATED"/>
    <property type="match status" value="1"/>
</dbReference>
<proteinExistence type="predicted"/>
<keyword evidence="2" id="KW-0722">Serine protease inhibitor</keyword>
<keyword evidence="7" id="KW-1185">Reference proteome</keyword>
<evidence type="ECO:0000313" key="6">
    <source>
        <dbReference type="EMBL" id="CEG49465.1"/>
    </source>
</evidence>
<dbReference type="AlphaFoldDB" id="A0A0P1B4P5"/>
<feature type="domain" description="Kazal-like" evidence="5">
    <location>
        <begin position="258"/>
        <end position="312"/>
    </location>
</feature>
<keyword evidence="3" id="KW-1015">Disulfide bond</keyword>
<dbReference type="InterPro" id="IPR002350">
    <property type="entry name" value="Kazal_dom"/>
</dbReference>
<evidence type="ECO:0000256" key="3">
    <source>
        <dbReference type="ARBA" id="ARBA00023157"/>
    </source>
</evidence>
<dbReference type="SMART" id="SM00280">
    <property type="entry name" value="KAZAL"/>
    <property type="match status" value="4"/>
</dbReference>
<evidence type="ECO:0000256" key="4">
    <source>
        <dbReference type="SAM" id="SignalP"/>
    </source>
</evidence>
<dbReference type="CDD" id="cd00104">
    <property type="entry name" value="KAZAL_FS"/>
    <property type="match status" value="4"/>
</dbReference>
<dbReference type="Gene3D" id="3.30.60.30">
    <property type="match status" value="4"/>
</dbReference>
<dbReference type="STRING" id="4781.A0A0P1B4P5"/>
<evidence type="ECO:0000256" key="1">
    <source>
        <dbReference type="ARBA" id="ARBA00022690"/>
    </source>
</evidence>
<keyword evidence="1" id="KW-0646">Protease inhibitor</keyword>
<dbReference type="InterPro" id="IPR036058">
    <property type="entry name" value="Kazal_dom_sf"/>
</dbReference>
<dbReference type="Proteomes" id="UP000054928">
    <property type="component" value="Unassembled WGS sequence"/>
</dbReference>
<dbReference type="OMA" id="CNPMCER"/>
<dbReference type="GeneID" id="36402283"/>
<dbReference type="PROSITE" id="PS51465">
    <property type="entry name" value="KAZAL_2"/>
    <property type="match status" value="4"/>
</dbReference>
<evidence type="ECO:0000256" key="2">
    <source>
        <dbReference type="ARBA" id="ARBA00022900"/>
    </source>
</evidence>
<dbReference type="Pfam" id="PF07648">
    <property type="entry name" value="Kazal_2"/>
    <property type="match status" value="2"/>
</dbReference>
<dbReference type="RefSeq" id="XP_024585834.1">
    <property type="nucleotide sequence ID" value="XM_024720657.1"/>
</dbReference>
<feature type="domain" description="Kazal-like" evidence="5">
    <location>
        <begin position="37"/>
        <end position="95"/>
    </location>
</feature>
<feature type="domain" description="Kazal-like" evidence="5">
    <location>
        <begin position="126"/>
        <end position="177"/>
    </location>
</feature>
<reference evidence="7" key="1">
    <citation type="submission" date="2014-09" db="EMBL/GenBank/DDBJ databases">
        <authorList>
            <person name="Sharma Rahul"/>
            <person name="Thines Marco"/>
        </authorList>
    </citation>
    <scope>NUCLEOTIDE SEQUENCE [LARGE SCALE GENOMIC DNA]</scope>
</reference>